<accession>A0A8J3GC01</accession>
<dbReference type="AlphaFoldDB" id="A0A8J3GC01"/>
<comment type="caution">
    <text evidence="2">The sequence shown here is derived from an EMBL/GenBank/DDBJ whole genome shotgun (WGS) entry which is preliminary data.</text>
</comment>
<protein>
    <submittedName>
        <fullName evidence="2">Uncharacterized protein</fullName>
    </submittedName>
</protein>
<evidence type="ECO:0000313" key="2">
    <source>
        <dbReference type="EMBL" id="GHB90897.1"/>
    </source>
</evidence>
<feature type="signal peptide" evidence="1">
    <location>
        <begin position="1"/>
        <end position="23"/>
    </location>
</feature>
<keyword evidence="1" id="KW-0732">Signal</keyword>
<proteinExistence type="predicted"/>
<keyword evidence="3" id="KW-1185">Reference proteome</keyword>
<name>A0A8J3GC01_9BACT</name>
<feature type="chain" id="PRO_5035182679" evidence="1">
    <location>
        <begin position="24"/>
        <end position="265"/>
    </location>
</feature>
<reference evidence="2" key="1">
    <citation type="journal article" date="2014" name="Int. J. Syst. Evol. Microbiol.">
        <title>Complete genome sequence of Corynebacterium casei LMG S-19264T (=DSM 44701T), isolated from a smear-ripened cheese.</title>
        <authorList>
            <consortium name="US DOE Joint Genome Institute (JGI-PGF)"/>
            <person name="Walter F."/>
            <person name="Albersmeier A."/>
            <person name="Kalinowski J."/>
            <person name="Ruckert C."/>
        </authorList>
    </citation>
    <scope>NUCLEOTIDE SEQUENCE</scope>
    <source>
        <strain evidence="2">KCTC 12870</strain>
    </source>
</reference>
<dbReference type="EMBL" id="BMXG01000001">
    <property type="protein sequence ID" value="GHB90897.1"/>
    <property type="molecule type" value="Genomic_DNA"/>
</dbReference>
<evidence type="ECO:0000256" key="1">
    <source>
        <dbReference type="SAM" id="SignalP"/>
    </source>
</evidence>
<dbReference type="Proteomes" id="UP000642829">
    <property type="component" value="Unassembled WGS sequence"/>
</dbReference>
<reference evidence="2" key="2">
    <citation type="submission" date="2020-09" db="EMBL/GenBank/DDBJ databases">
        <authorList>
            <person name="Sun Q."/>
            <person name="Kim S."/>
        </authorList>
    </citation>
    <scope>NUCLEOTIDE SEQUENCE</scope>
    <source>
        <strain evidence="2">KCTC 12870</strain>
    </source>
</reference>
<evidence type="ECO:0000313" key="3">
    <source>
        <dbReference type="Proteomes" id="UP000642829"/>
    </source>
</evidence>
<organism evidence="2 3">
    <name type="scientific">Cerasicoccus arenae</name>
    <dbReference type="NCBI Taxonomy" id="424488"/>
    <lineage>
        <taxon>Bacteria</taxon>
        <taxon>Pseudomonadati</taxon>
        <taxon>Verrucomicrobiota</taxon>
        <taxon>Opitutia</taxon>
        <taxon>Puniceicoccales</taxon>
        <taxon>Cerasicoccaceae</taxon>
        <taxon>Cerasicoccus</taxon>
    </lineage>
</organism>
<sequence>MSNYLSIWRTLASCIFITQTVMAADWIGVDDFDSHQDGSSTSTKRAWMDIRNFEPATVTTLPDGNQVAQIAPGQALASSTRAQSLMIPEGASGVIFLKFRTLKDSRYWGGVFGMASKTIVSESDIAAAWTLGNPKQGSRPNATLAVLSPDDDQVLVNNRGRMNKAYEVMPEIKPDVWYSLWVTVDNSHDEVRMYIQGGDFEKRTELTDFRDDKKNAFQFQTASASDLTHFVVINPTDPEDHNPRTIQIDEINFYVEAMPSAVAGR</sequence>
<gene>
    <name evidence="2" type="ORF">GCM10007047_02180</name>
</gene>